<feature type="region of interest" description="Disordered" evidence="1">
    <location>
        <begin position="93"/>
        <end position="133"/>
    </location>
</feature>
<gene>
    <name evidence="2" type="ORF">POBO1169_LOCUS3088</name>
</gene>
<dbReference type="AlphaFoldDB" id="A0A7S0MWV6"/>
<evidence type="ECO:0000313" key="2">
    <source>
        <dbReference type="EMBL" id="CAD8653670.1"/>
    </source>
</evidence>
<evidence type="ECO:0000256" key="1">
    <source>
        <dbReference type="SAM" id="MobiDB-lite"/>
    </source>
</evidence>
<accession>A0A7S0MWV6</accession>
<organism evidence="2">
    <name type="scientific">Pyramimonas obovata</name>
    <dbReference type="NCBI Taxonomy" id="1411642"/>
    <lineage>
        <taxon>Eukaryota</taxon>
        <taxon>Viridiplantae</taxon>
        <taxon>Chlorophyta</taxon>
        <taxon>Pyramimonadophyceae</taxon>
        <taxon>Pyramimonadales</taxon>
        <taxon>Pyramimonadaceae</taxon>
        <taxon>Pyramimonas</taxon>
        <taxon>Pyramimonas incertae sedis</taxon>
    </lineage>
</organism>
<dbReference type="EMBL" id="HBFA01005993">
    <property type="protein sequence ID" value="CAD8653670.1"/>
    <property type="molecule type" value="Transcribed_RNA"/>
</dbReference>
<feature type="compositionally biased region" description="Polar residues" evidence="1">
    <location>
        <begin position="1"/>
        <end position="10"/>
    </location>
</feature>
<reference evidence="2" key="1">
    <citation type="submission" date="2021-01" db="EMBL/GenBank/DDBJ databases">
        <authorList>
            <person name="Corre E."/>
            <person name="Pelletier E."/>
            <person name="Niang G."/>
            <person name="Scheremetjew M."/>
            <person name="Finn R."/>
            <person name="Kale V."/>
            <person name="Holt S."/>
            <person name="Cochrane G."/>
            <person name="Meng A."/>
            <person name="Brown T."/>
            <person name="Cohen L."/>
        </authorList>
    </citation>
    <scope>NUCLEOTIDE SEQUENCE</scope>
    <source>
        <strain evidence="2">CCMP722</strain>
    </source>
</reference>
<feature type="region of interest" description="Disordered" evidence="1">
    <location>
        <begin position="1"/>
        <end position="39"/>
    </location>
</feature>
<dbReference type="PANTHER" id="PTHR33874:SF4">
    <property type="entry name" value="EXPRESSED PROTEIN"/>
    <property type="match status" value="1"/>
</dbReference>
<sequence>MAEATTTPCASSIPLPGEMETQVSASPPSDEANCRVQKSTPDAANALLPHLESAEGSTMVLQQLEETIAKDTFLQRVRKAKLLTASWLYSKPEDTKAEGSGGVEGGWDMVDLSSSKGDAPFAGPPADEEYAEQPPPFYADFDADVAFEKECVMVGEADATEAMADFIVQCVVMHPQAKELSPENLQVALTKTLGELRRSKVRSLWTWSKAVYKGTAWTYGVVNAYTHPWVVKAILMAVWHSMRMLFVALPFGV</sequence>
<proteinExistence type="predicted"/>
<name>A0A7S0MWV6_9CHLO</name>
<dbReference type="PANTHER" id="PTHR33874">
    <property type="entry name" value="RING FINGER PROTEIN"/>
    <property type="match status" value="1"/>
</dbReference>
<protein>
    <submittedName>
        <fullName evidence="2">Uncharacterized protein</fullName>
    </submittedName>
</protein>